<dbReference type="Proteomes" id="UP000007241">
    <property type="component" value="Unassembled WGS sequence"/>
</dbReference>
<sequence>MPVFVVSCQMSDQCQEHKPTALKNVHDQLVPTLANFKLLDLSSKTKQTQNMGLLTTLQALVYRHLPETWTTSTNVTLKHKSHLDSCDKVVPESSNPSNAATLLDTAVGRIPTWSWSTTKSLVPNGAIQKDGFSDTSHHSTGHHYGNDALPSINTPESESTSSLPNTMLESNHYEQDKISNQLDTGHQDHFQSNRNYQCPKTLSTHNPHQHYSSFQQHRESAWSSPFAFAYQLACGWFITVAVASTLISLPISAVSLPFFLFFGLSTAVIAVIISLIVRLWVRFLIDSLQAIRNLLFSPNSLLSYASDAFNRAFSKLMNFPQTFSPLSLTNVPAKNGVYQQQSLRSDEQSIYPSNRSRLNHSSSILSERASQCSLDESYGKQIEPTFLAPDLLTRNLHTLSSNPNLVSIESNGSGYGESNTHNENKNYWDSAHGNQSEHSLIASDISKDHIHGRVDAKDLIDGFYDAKLNDKSESTPQFPVDRVRPLLGNITVRLLTEDDKDRIELCRLLYSVTTNVPVDDLFLTVGNTPDGNTHSILSIWNEDIPDDECTDQLSLYNLIGFADASIYRYFSRSHDDVALSISIDRLIISNTYTDMGFSKRLLRKLQYTPCIHTIHVWSLWHTVEFYKGLGFINVYEECLPEQPIELSHQHRLTRKRSKLRRVEGKWGPLLCWKKHDPTLNQPGLHSFNSMVSLAGGVGAKSD</sequence>
<feature type="region of interest" description="Disordered" evidence="1">
    <location>
        <begin position="126"/>
        <end position="166"/>
    </location>
</feature>
<feature type="transmembrane region" description="Helical" evidence="2">
    <location>
        <begin position="258"/>
        <end position="281"/>
    </location>
</feature>
<keyword evidence="2" id="KW-1133">Transmembrane helix</keyword>
<protein>
    <submittedName>
        <fullName evidence="3">Uncharacterized protein</fullName>
    </submittedName>
</protein>
<reference evidence="3 4" key="1">
    <citation type="submission" date="2009-12" db="EMBL/GenBank/DDBJ databases">
        <title>The draft genome of Batrachochytrium dendrobatidis.</title>
        <authorList>
            <consortium name="US DOE Joint Genome Institute (JGI-PGF)"/>
            <person name="Kuo A."/>
            <person name="Salamov A."/>
            <person name="Schmutz J."/>
            <person name="Lucas S."/>
            <person name="Pitluck S."/>
            <person name="Rosenblum E."/>
            <person name="Stajich J."/>
            <person name="Eisen M."/>
            <person name="Grigoriev I.V."/>
        </authorList>
    </citation>
    <scope>NUCLEOTIDE SEQUENCE [LARGE SCALE GENOMIC DNA]</scope>
    <source>
        <strain evidence="4">JAM81 / FGSC 10211</strain>
    </source>
</reference>
<dbReference type="InParanoid" id="F4NVR5"/>
<dbReference type="AlphaFoldDB" id="F4NVR5"/>
<evidence type="ECO:0000256" key="2">
    <source>
        <dbReference type="SAM" id="Phobius"/>
    </source>
</evidence>
<feature type="compositionally biased region" description="Polar residues" evidence="1">
    <location>
        <begin position="151"/>
        <end position="166"/>
    </location>
</feature>
<dbReference type="OrthoDB" id="2119112at2759"/>
<keyword evidence="2" id="KW-0812">Transmembrane</keyword>
<gene>
    <name evidence="3" type="ORF">BATDEDRAFT_21900</name>
</gene>
<evidence type="ECO:0000256" key="1">
    <source>
        <dbReference type="SAM" id="MobiDB-lite"/>
    </source>
</evidence>
<keyword evidence="4" id="KW-1185">Reference proteome</keyword>
<dbReference type="RefSeq" id="XP_006675412.1">
    <property type="nucleotide sequence ID" value="XM_006675349.1"/>
</dbReference>
<keyword evidence="2" id="KW-0472">Membrane</keyword>
<organism evidence="3 4">
    <name type="scientific">Batrachochytrium dendrobatidis (strain JAM81 / FGSC 10211)</name>
    <name type="common">Frog chytrid fungus</name>
    <dbReference type="NCBI Taxonomy" id="684364"/>
    <lineage>
        <taxon>Eukaryota</taxon>
        <taxon>Fungi</taxon>
        <taxon>Fungi incertae sedis</taxon>
        <taxon>Chytridiomycota</taxon>
        <taxon>Chytridiomycota incertae sedis</taxon>
        <taxon>Chytridiomycetes</taxon>
        <taxon>Rhizophydiales</taxon>
        <taxon>Rhizophydiales incertae sedis</taxon>
        <taxon>Batrachochytrium</taxon>
    </lineage>
</organism>
<dbReference type="HOGENOM" id="CLU_392765_0_0_1"/>
<feature type="transmembrane region" description="Helical" evidence="2">
    <location>
        <begin position="228"/>
        <end position="252"/>
    </location>
</feature>
<dbReference type="GeneID" id="18237782"/>
<proteinExistence type="predicted"/>
<name>F4NVR5_BATDJ</name>
<evidence type="ECO:0000313" key="4">
    <source>
        <dbReference type="Proteomes" id="UP000007241"/>
    </source>
</evidence>
<dbReference type="EMBL" id="GL882879">
    <property type="protein sequence ID" value="EGF83319.1"/>
    <property type="molecule type" value="Genomic_DNA"/>
</dbReference>
<accession>F4NVR5</accession>
<evidence type="ECO:0000313" key="3">
    <source>
        <dbReference type="EMBL" id="EGF83319.1"/>
    </source>
</evidence>